<keyword evidence="5" id="KW-0560">Oxidoreductase</keyword>
<keyword evidence="4" id="KW-0223">Dioxygenase</keyword>
<dbReference type="RefSeq" id="WP_143647232.1">
    <property type="nucleotide sequence ID" value="NZ_JABJXA010000051.1"/>
</dbReference>
<dbReference type="EMBL" id="JABJXA010000051">
    <property type="protein sequence ID" value="MBB1259392.1"/>
    <property type="molecule type" value="Genomic_DNA"/>
</dbReference>
<evidence type="ECO:0000256" key="6">
    <source>
        <dbReference type="ARBA" id="ARBA00023004"/>
    </source>
</evidence>
<dbReference type="Gene3D" id="2.60.120.620">
    <property type="entry name" value="q2cbj1_9rhob like domain"/>
    <property type="match status" value="1"/>
</dbReference>
<organism evidence="9 10">
    <name type="scientific">Streptomyces alkaliterrae</name>
    <dbReference type="NCBI Taxonomy" id="2213162"/>
    <lineage>
        <taxon>Bacteria</taxon>
        <taxon>Bacillati</taxon>
        <taxon>Actinomycetota</taxon>
        <taxon>Actinomycetes</taxon>
        <taxon>Kitasatosporales</taxon>
        <taxon>Streptomycetaceae</taxon>
        <taxon>Streptomyces</taxon>
    </lineage>
</organism>
<dbReference type="Pfam" id="PF13640">
    <property type="entry name" value="2OG-FeII_Oxy_3"/>
    <property type="match status" value="1"/>
</dbReference>
<feature type="domain" description="Fe2OG dioxygenase" evidence="7">
    <location>
        <begin position="87"/>
        <end position="192"/>
    </location>
</feature>
<protein>
    <submittedName>
        <fullName evidence="8">2OG-Fe(II) oxygenase</fullName>
    </submittedName>
</protein>
<dbReference type="InterPro" id="IPR005123">
    <property type="entry name" value="Oxoglu/Fe-dep_dioxygenase_dom"/>
</dbReference>
<comment type="cofactor">
    <cofactor evidence="1">
        <name>L-ascorbate</name>
        <dbReference type="ChEBI" id="CHEBI:38290"/>
    </cofactor>
</comment>
<evidence type="ECO:0000313" key="9">
    <source>
        <dbReference type="EMBL" id="MQS01760.1"/>
    </source>
</evidence>
<dbReference type="EMBL" id="VJYK02000056">
    <property type="protein sequence ID" value="MQS01760.1"/>
    <property type="molecule type" value="Genomic_DNA"/>
</dbReference>
<dbReference type="InterPro" id="IPR006620">
    <property type="entry name" value="Pro_4_hyd_alph"/>
</dbReference>
<keyword evidence="10" id="KW-1185">Reference proteome</keyword>
<keyword evidence="3" id="KW-0847">Vitamin C</keyword>
<dbReference type="PROSITE" id="PS51471">
    <property type="entry name" value="FE2OG_OXY"/>
    <property type="match status" value="1"/>
</dbReference>
<sequence>MAHIASAAWRTAPPMITEYGIDSRLCDDLSRHLEAAVHRPRTYQGRLDERLRKSEYAEISDDLERWLFQQVKPVLRHHFGTPVRRIPTQRSIAYRYGPGVGFVAHHDEVTEIERERARTTGQPVVGGDITVVTWLSGPESYEGGALFFENPALELRPARGAVVAFPATRAYVHGVRPIESGVRTTVITRVAASVNDATGSDSVGRPSAPE</sequence>
<reference evidence="8" key="3">
    <citation type="journal article" name="Syst. Appl. Microbiol.">
        <title>Streptomyces alkaliterrae sp. nov., isolated from an alkaline soil, and emended descriptions of Streptomyces alkaliphilus, Streptomyces calidiresistens and Streptomyces durbertensis.</title>
        <authorList>
            <person name="Swiecimska M."/>
            <person name="Golinska P."/>
            <person name="Nouioui I."/>
            <person name="Wypij M."/>
            <person name="Rai M."/>
            <person name="Sangal V."/>
            <person name="Goodfellow M."/>
        </authorList>
    </citation>
    <scope>NUCLEOTIDE SEQUENCE</scope>
    <source>
        <strain evidence="8">OF8</strain>
    </source>
</reference>
<dbReference type="GO" id="GO:0005506">
    <property type="term" value="F:iron ion binding"/>
    <property type="evidence" value="ECO:0007669"/>
    <property type="project" value="InterPro"/>
</dbReference>
<evidence type="ECO:0000256" key="5">
    <source>
        <dbReference type="ARBA" id="ARBA00023002"/>
    </source>
</evidence>
<keyword evidence="2" id="KW-0479">Metal-binding</keyword>
<evidence type="ECO:0000256" key="1">
    <source>
        <dbReference type="ARBA" id="ARBA00001961"/>
    </source>
</evidence>
<proteinExistence type="predicted"/>
<dbReference type="SMART" id="SM00702">
    <property type="entry name" value="P4Hc"/>
    <property type="match status" value="1"/>
</dbReference>
<reference evidence="11" key="2">
    <citation type="submission" date="2020-05" db="EMBL/GenBank/DDBJ databases">
        <title>Classification of alakaliphilic streptomycetes isolated from an alkaline soil next to Lonar Crater, India and a proposal for the recognition of Streptomyces alkaliterrae sp. nov.</title>
        <authorList>
            <person name="Golinska P."/>
        </authorList>
    </citation>
    <scope>NUCLEOTIDE SEQUENCE [LARGE SCALE GENOMIC DNA]</scope>
    <source>
        <strain evidence="11">OF8</strain>
    </source>
</reference>
<dbReference type="InterPro" id="IPR044862">
    <property type="entry name" value="Pro_4_hyd_alph_FE2OG_OXY"/>
</dbReference>
<gene>
    <name evidence="9" type="ORF">FNX44_007720</name>
    <name evidence="8" type="ORF">H3147_11160</name>
</gene>
<evidence type="ECO:0000256" key="4">
    <source>
        <dbReference type="ARBA" id="ARBA00022964"/>
    </source>
</evidence>
<evidence type="ECO:0000259" key="7">
    <source>
        <dbReference type="PROSITE" id="PS51471"/>
    </source>
</evidence>
<evidence type="ECO:0000313" key="8">
    <source>
        <dbReference type="EMBL" id="MBB1259392.1"/>
    </source>
</evidence>
<dbReference type="GO" id="GO:0051213">
    <property type="term" value="F:dioxygenase activity"/>
    <property type="evidence" value="ECO:0007669"/>
    <property type="project" value="UniProtKB-KW"/>
</dbReference>
<dbReference type="Proteomes" id="UP000320857">
    <property type="component" value="Unassembled WGS sequence"/>
</dbReference>
<reference evidence="9 10" key="1">
    <citation type="submission" date="2019-10" db="EMBL/GenBank/DDBJ databases">
        <title>Streptomyces sp. nov., a novel actinobacterium isolated from alkaline environment.</title>
        <authorList>
            <person name="Golinska P."/>
        </authorList>
    </citation>
    <scope>NUCLEOTIDE SEQUENCE [LARGE SCALE GENOMIC DNA]</scope>
    <source>
        <strain evidence="9 10">OF1</strain>
    </source>
</reference>
<evidence type="ECO:0000256" key="3">
    <source>
        <dbReference type="ARBA" id="ARBA00022896"/>
    </source>
</evidence>
<name>A0A5P0YPD3_9ACTN</name>
<dbReference type="GO" id="GO:0016705">
    <property type="term" value="F:oxidoreductase activity, acting on paired donors, with incorporation or reduction of molecular oxygen"/>
    <property type="evidence" value="ECO:0007669"/>
    <property type="project" value="InterPro"/>
</dbReference>
<dbReference type="Proteomes" id="UP000517765">
    <property type="component" value="Unassembled WGS sequence"/>
</dbReference>
<dbReference type="AlphaFoldDB" id="A0A5P0YPD3"/>
<dbReference type="GO" id="GO:0031418">
    <property type="term" value="F:L-ascorbic acid binding"/>
    <property type="evidence" value="ECO:0007669"/>
    <property type="project" value="UniProtKB-KW"/>
</dbReference>
<keyword evidence="6" id="KW-0408">Iron</keyword>
<evidence type="ECO:0000256" key="2">
    <source>
        <dbReference type="ARBA" id="ARBA00022723"/>
    </source>
</evidence>
<accession>A0A5P0YPD3</accession>
<dbReference type="OrthoDB" id="9812472at2"/>
<evidence type="ECO:0000313" key="11">
    <source>
        <dbReference type="Proteomes" id="UP000517765"/>
    </source>
</evidence>
<evidence type="ECO:0000313" key="10">
    <source>
        <dbReference type="Proteomes" id="UP000320857"/>
    </source>
</evidence>
<comment type="caution">
    <text evidence="9">The sequence shown here is derived from an EMBL/GenBank/DDBJ whole genome shotgun (WGS) entry which is preliminary data.</text>
</comment>